<dbReference type="EMBL" id="CP010725">
    <property type="protein sequence ID" value="AUQ97897.1"/>
    <property type="molecule type" value="Genomic_DNA"/>
</dbReference>
<accession>A0A2I7K5L1</accession>
<protein>
    <submittedName>
        <fullName evidence="1">Uncharacterized protein</fullName>
    </submittedName>
</protein>
<dbReference type="AlphaFoldDB" id="A0A2I7K5L1"/>
<proteinExistence type="predicted"/>
<sequence length="198" mass="21989">MSENNKDLHPEWLTQWRENTARWNKTVEGSAEEKQLTEEQDAIERRLMATPATTPAGMAAQIEFALENNLVGEDLKGGMFDGLDSNMFASITAGLKKMANASKAEVDICELYGTWQSITEKYKTLESRLFSSDVSHGEFEDLSDPILAERDKVESAIFATGCTTAKGQAIRVKIAAYFDWAVPDYNSAVLEHAEQVLS</sequence>
<dbReference type="Proteomes" id="UP000236447">
    <property type="component" value="Chromosome"/>
</dbReference>
<evidence type="ECO:0000313" key="2">
    <source>
        <dbReference type="Proteomes" id="UP000236447"/>
    </source>
</evidence>
<reference evidence="1 2" key="2">
    <citation type="journal article" date="2017" name="Genome Biol. Evol.">
        <title>Trajectories and Drivers of Genome Evolution in Surface-Associated Marine Phaeobacter.</title>
        <authorList>
            <person name="Freese H.M."/>
            <person name="Sikorski J."/>
            <person name="Bunk B."/>
            <person name="Scheuner C."/>
            <person name="Meier-Kolthoff J.P."/>
            <person name="Sproer C."/>
            <person name="Gram L."/>
            <person name="Overmann J."/>
        </authorList>
    </citation>
    <scope>NUCLEOTIDE SEQUENCE [LARGE SCALE GENOMIC DNA]</scope>
    <source>
        <strain evidence="1 2">P88</strain>
    </source>
</reference>
<evidence type="ECO:0000313" key="1">
    <source>
        <dbReference type="EMBL" id="AUQ97897.1"/>
    </source>
</evidence>
<reference evidence="1 2" key="1">
    <citation type="journal article" date="2017" name="Front. Microbiol.">
        <title>Phaeobacter piscinae sp. nov., a species of the Roseobacter group and potential aquaculture probiont.</title>
        <authorList>
            <person name="Sonnenschein E.C."/>
            <person name="Phippen C.B.W."/>
            <person name="Nielsen K.F."/>
            <person name="Mateiu R.V."/>
            <person name="Melchiorsen J."/>
            <person name="Gram L."/>
            <person name="Overmann J."/>
            <person name="Freese H.M."/>
        </authorList>
    </citation>
    <scope>NUCLEOTIDE SEQUENCE [LARGE SCALE GENOMIC DNA]</scope>
    <source>
        <strain evidence="1 2">P88</strain>
    </source>
</reference>
<organism evidence="1 2">
    <name type="scientific">Phaeobacter inhibens</name>
    <dbReference type="NCBI Taxonomy" id="221822"/>
    <lineage>
        <taxon>Bacteria</taxon>
        <taxon>Pseudomonadati</taxon>
        <taxon>Pseudomonadota</taxon>
        <taxon>Alphaproteobacteria</taxon>
        <taxon>Rhodobacterales</taxon>
        <taxon>Roseobacteraceae</taxon>
        <taxon>Phaeobacter</taxon>
    </lineage>
</organism>
<name>A0A2I7K5L1_9RHOB</name>
<gene>
    <name evidence="1" type="ORF">PhaeoP88_00500</name>
</gene>
<dbReference type="RefSeq" id="WP_102883004.1">
    <property type="nucleotide sequence ID" value="NZ_CP010725.1"/>
</dbReference>